<dbReference type="EMBL" id="JACOOL010000011">
    <property type="protein sequence ID" value="MBC5638032.1"/>
    <property type="molecule type" value="Genomic_DNA"/>
</dbReference>
<feature type="domain" description="Enoyl reductase (ER)" evidence="5">
    <location>
        <begin position="7"/>
        <end position="342"/>
    </location>
</feature>
<dbReference type="GO" id="GO:0016491">
    <property type="term" value="F:oxidoreductase activity"/>
    <property type="evidence" value="ECO:0007669"/>
    <property type="project" value="UniProtKB-KW"/>
</dbReference>
<dbReference type="PROSITE" id="PS00059">
    <property type="entry name" value="ADH_ZINC"/>
    <property type="match status" value="1"/>
</dbReference>
<name>A0A923RLE4_9BACI</name>
<evidence type="ECO:0000256" key="1">
    <source>
        <dbReference type="ARBA" id="ARBA00022723"/>
    </source>
</evidence>
<dbReference type="InterPro" id="IPR036291">
    <property type="entry name" value="NAD(P)-bd_dom_sf"/>
</dbReference>
<dbReference type="SMART" id="SM00829">
    <property type="entry name" value="PKS_ER"/>
    <property type="match status" value="1"/>
</dbReference>
<accession>A0A923RLE4</accession>
<dbReference type="InterPro" id="IPR011032">
    <property type="entry name" value="GroES-like_sf"/>
</dbReference>
<dbReference type="Proteomes" id="UP000637359">
    <property type="component" value="Unassembled WGS sequence"/>
</dbReference>
<comment type="cofactor">
    <cofactor evidence="4">
        <name>Zn(2+)</name>
        <dbReference type="ChEBI" id="CHEBI:29105"/>
    </cofactor>
</comment>
<protein>
    <submittedName>
        <fullName evidence="6">Alcohol dehydrogenase catalytic domain-containing protein</fullName>
    </submittedName>
</protein>
<dbReference type="InterPro" id="IPR020843">
    <property type="entry name" value="ER"/>
</dbReference>
<dbReference type="InterPro" id="IPR013154">
    <property type="entry name" value="ADH-like_N"/>
</dbReference>
<comment type="caution">
    <text evidence="6">The sequence shown here is derived from an EMBL/GenBank/DDBJ whole genome shotgun (WGS) entry which is preliminary data.</text>
</comment>
<evidence type="ECO:0000256" key="2">
    <source>
        <dbReference type="ARBA" id="ARBA00022833"/>
    </source>
</evidence>
<dbReference type="Gene3D" id="3.90.180.10">
    <property type="entry name" value="Medium-chain alcohol dehydrogenases, catalytic domain"/>
    <property type="match status" value="1"/>
</dbReference>
<sequence>MHIVALTDKETLQYTEKAIPDITENEILLKVHAIGVCGSDLRIYKNGDDRVNYPRVIGHEIAGEVVKIGKMVKRFKIGDRVTLGAHIPCGECLFCQKEEGHQCVKGESVGYQIDGGFSEYVVLPRNFVEYGSIQKIKDSTSYELASLSEPFSCVLSGLKEVEINAGDTVVVYGAGAIGCMYIAAAKKMGATKVITIQRSKPRQDKALQVGSDVVIDPNSTNTFEKVMEETNGLGADVVIITAPSASVQKEALEIAKKTGRVLFFAGVKQLNEISLNTNHIIYKQLKIVGTHGAPRRLHVEAVKWIDEGIIDFSFFITHRFSLRETELAFKTALNKDGLKCIVLPHN</sequence>
<organism evidence="6 7">
    <name type="scientific">Ornithinibacillus hominis</name>
    <dbReference type="NCBI Taxonomy" id="2763055"/>
    <lineage>
        <taxon>Bacteria</taxon>
        <taxon>Bacillati</taxon>
        <taxon>Bacillota</taxon>
        <taxon>Bacilli</taxon>
        <taxon>Bacillales</taxon>
        <taxon>Bacillaceae</taxon>
        <taxon>Ornithinibacillus</taxon>
    </lineage>
</organism>
<dbReference type="Pfam" id="PF08240">
    <property type="entry name" value="ADH_N"/>
    <property type="match status" value="1"/>
</dbReference>
<dbReference type="RefSeq" id="WP_186870740.1">
    <property type="nucleotide sequence ID" value="NZ_JACOOL010000011.1"/>
</dbReference>
<dbReference type="Pfam" id="PF00107">
    <property type="entry name" value="ADH_zinc_N"/>
    <property type="match status" value="1"/>
</dbReference>
<dbReference type="GO" id="GO:0008270">
    <property type="term" value="F:zinc ion binding"/>
    <property type="evidence" value="ECO:0007669"/>
    <property type="project" value="InterPro"/>
</dbReference>
<evidence type="ECO:0000313" key="6">
    <source>
        <dbReference type="EMBL" id="MBC5638032.1"/>
    </source>
</evidence>
<dbReference type="PANTHER" id="PTHR43401:SF2">
    <property type="entry name" value="L-THREONINE 3-DEHYDROGENASE"/>
    <property type="match status" value="1"/>
</dbReference>
<dbReference type="InterPro" id="IPR002328">
    <property type="entry name" value="ADH_Zn_CS"/>
</dbReference>
<reference evidence="6" key="1">
    <citation type="submission" date="2020-08" db="EMBL/GenBank/DDBJ databases">
        <title>Genome public.</title>
        <authorList>
            <person name="Liu C."/>
            <person name="Sun Q."/>
        </authorList>
    </citation>
    <scope>NUCLEOTIDE SEQUENCE</scope>
    <source>
        <strain evidence="6">BX22</strain>
    </source>
</reference>
<keyword evidence="7" id="KW-1185">Reference proteome</keyword>
<comment type="similarity">
    <text evidence="4">Belongs to the zinc-containing alcohol dehydrogenase family.</text>
</comment>
<evidence type="ECO:0000313" key="7">
    <source>
        <dbReference type="Proteomes" id="UP000637359"/>
    </source>
</evidence>
<dbReference type="SUPFAM" id="SSF50129">
    <property type="entry name" value="GroES-like"/>
    <property type="match status" value="1"/>
</dbReference>
<evidence type="ECO:0000256" key="3">
    <source>
        <dbReference type="ARBA" id="ARBA00023002"/>
    </source>
</evidence>
<dbReference type="PANTHER" id="PTHR43401">
    <property type="entry name" value="L-THREONINE 3-DEHYDROGENASE"/>
    <property type="match status" value="1"/>
</dbReference>
<keyword evidence="2 4" id="KW-0862">Zinc</keyword>
<dbReference type="Gene3D" id="3.40.50.720">
    <property type="entry name" value="NAD(P)-binding Rossmann-like Domain"/>
    <property type="match status" value="1"/>
</dbReference>
<dbReference type="AlphaFoldDB" id="A0A923RLE4"/>
<dbReference type="InterPro" id="IPR050129">
    <property type="entry name" value="Zn_alcohol_dh"/>
</dbReference>
<evidence type="ECO:0000259" key="5">
    <source>
        <dbReference type="SMART" id="SM00829"/>
    </source>
</evidence>
<gene>
    <name evidence="6" type="ORF">H8S33_14640</name>
</gene>
<keyword evidence="1 4" id="KW-0479">Metal-binding</keyword>
<evidence type="ECO:0000256" key="4">
    <source>
        <dbReference type="RuleBase" id="RU361277"/>
    </source>
</evidence>
<dbReference type="SUPFAM" id="SSF51735">
    <property type="entry name" value="NAD(P)-binding Rossmann-fold domains"/>
    <property type="match status" value="1"/>
</dbReference>
<dbReference type="InterPro" id="IPR013149">
    <property type="entry name" value="ADH-like_C"/>
</dbReference>
<keyword evidence="3" id="KW-0560">Oxidoreductase</keyword>
<proteinExistence type="inferred from homology"/>